<dbReference type="InterPro" id="IPR001173">
    <property type="entry name" value="Glyco_trans_2-like"/>
</dbReference>
<comment type="similarity">
    <text evidence="1">Belongs to the glycosyltransferase 2 family.</text>
</comment>
<proteinExistence type="inferred from homology"/>
<dbReference type="InterPro" id="IPR039528">
    <property type="entry name" value="DPM1-like"/>
</dbReference>
<dbReference type="GO" id="GO:0009247">
    <property type="term" value="P:glycolipid biosynthetic process"/>
    <property type="evidence" value="ECO:0007669"/>
    <property type="project" value="TreeGrafter"/>
</dbReference>
<dbReference type="Pfam" id="PF00535">
    <property type="entry name" value="Glycos_transf_2"/>
    <property type="match status" value="1"/>
</dbReference>
<accession>A0A7Y9ATC3</accession>
<dbReference type="InterPro" id="IPR029044">
    <property type="entry name" value="Nucleotide-diphossugar_trans"/>
</dbReference>
<gene>
    <name evidence="6" type="ORF">BJ968_000548</name>
</gene>
<dbReference type="GO" id="GO:0016020">
    <property type="term" value="C:membrane"/>
    <property type="evidence" value="ECO:0007669"/>
    <property type="project" value="GOC"/>
</dbReference>
<evidence type="ECO:0000313" key="6">
    <source>
        <dbReference type="EMBL" id="NYD21008.1"/>
    </source>
</evidence>
<dbReference type="EMBL" id="JACCBB010000001">
    <property type="protein sequence ID" value="NYD21008.1"/>
    <property type="molecule type" value="Genomic_DNA"/>
</dbReference>
<evidence type="ECO:0000256" key="3">
    <source>
        <dbReference type="ARBA" id="ARBA00022679"/>
    </source>
</evidence>
<dbReference type="CDD" id="cd06442">
    <property type="entry name" value="DPM1_like"/>
    <property type="match status" value="1"/>
</dbReference>
<dbReference type="PANTHER" id="PTHR43398">
    <property type="entry name" value="DOLICHOL-PHOSPHATE MANNOSYLTRANSFERASE SUBUNIT 1"/>
    <property type="match status" value="1"/>
</dbReference>
<dbReference type="AlphaFoldDB" id="A0A7Y9ATC3"/>
<evidence type="ECO:0000259" key="5">
    <source>
        <dbReference type="Pfam" id="PF00535"/>
    </source>
</evidence>
<dbReference type="FunFam" id="3.90.550.10:FF:000122">
    <property type="entry name" value="Dolichol-phosphate mannosyltransferase subunit 1"/>
    <property type="match status" value="1"/>
</dbReference>
<protein>
    <submittedName>
        <fullName evidence="6">Dolichol-phosphate mannosyltransferase</fullName>
        <ecNumber evidence="6">2.4.1.83</ecNumber>
    </submittedName>
</protein>
<evidence type="ECO:0000256" key="4">
    <source>
        <dbReference type="SAM" id="MobiDB-lite"/>
    </source>
</evidence>
<comment type="caution">
    <text evidence="6">The sequence shown here is derived from an EMBL/GenBank/DDBJ whole genome shotgun (WGS) entry which is preliminary data.</text>
</comment>
<feature type="domain" description="Glycosyltransferase 2-like" evidence="5">
    <location>
        <begin position="33"/>
        <end position="198"/>
    </location>
</feature>
<reference evidence="6 7" key="1">
    <citation type="submission" date="2020-07" db="EMBL/GenBank/DDBJ databases">
        <title>Sequencing the genomes of 1000 actinobacteria strains.</title>
        <authorList>
            <person name="Klenk H.-P."/>
        </authorList>
    </citation>
    <scope>NUCLEOTIDE SEQUENCE [LARGE SCALE GENOMIC DNA]</scope>
    <source>
        <strain evidence="6 7">DSM 7487</strain>
    </source>
</reference>
<dbReference type="Proteomes" id="UP000521922">
    <property type="component" value="Unassembled WGS sequence"/>
</dbReference>
<name>A0A7Y9ATC3_9ACTN</name>
<evidence type="ECO:0000256" key="1">
    <source>
        <dbReference type="ARBA" id="ARBA00006739"/>
    </source>
</evidence>
<dbReference type="SUPFAM" id="SSF53448">
    <property type="entry name" value="Nucleotide-diphospho-sugar transferases"/>
    <property type="match status" value="1"/>
</dbReference>
<dbReference type="RefSeq" id="WP_343077774.1">
    <property type="nucleotide sequence ID" value="NZ_BAAAGN010000038.1"/>
</dbReference>
<dbReference type="GO" id="GO:0004582">
    <property type="term" value="F:dolichyl-phosphate beta-D-mannosyltransferase activity"/>
    <property type="evidence" value="ECO:0007669"/>
    <property type="project" value="UniProtKB-EC"/>
</dbReference>
<keyword evidence="7" id="KW-1185">Reference proteome</keyword>
<evidence type="ECO:0000256" key="2">
    <source>
        <dbReference type="ARBA" id="ARBA00022676"/>
    </source>
</evidence>
<evidence type="ECO:0000313" key="7">
    <source>
        <dbReference type="Proteomes" id="UP000521922"/>
    </source>
</evidence>
<sequence length="316" mass="33564">MHVCPAICEGESSRRNDHGAMNPAQEAAVRVLVVLPTYQEAENIERTLGLVLAASVRPDVLVVDDSSPDGTGRLVEEIGAQHPGRVQLMTRAVKDGLGGAYRAGFRRAVDGPHDVVVQMDADGSHPVSALAPMLAAIESGADLVLGSRYVRGGGVDDDWPLERRVLSRGGNLYASALLRLGVRDLTGGFKMWRTELLRSLPVDRLDAAGYAFQIQTTLAAKRDGATVVEVPIHFTERRYGESKMSSTIVREAMVAVARMAIEGPEPGRRRRGGSLVVNLPQQQGEVSRLAGAGGPADGAGESLRGAARVGVKPPQV</sequence>
<keyword evidence="2 6" id="KW-0328">Glycosyltransferase</keyword>
<dbReference type="Gene3D" id="3.90.550.10">
    <property type="entry name" value="Spore Coat Polysaccharide Biosynthesis Protein SpsA, Chain A"/>
    <property type="match status" value="1"/>
</dbReference>
<organism evidence="6 7">
    <name type="scientific">Kineococcus aurantiacus</name>
    <dbReference type="NCBI Taxonomy" id="37633"/>
    <lineage>
        <taxon>Bacteria</taxon>
        <taxon>Bacillati</taxon>
        <taxon>Actinomycetota</taxon>
        <taxon>Actinomycetes</taxon>
        <taxon>Kineosporiales</taxon>
        <taxon>Kineosporiaceae</taxon>
        <taxon>Kineococcus</taxon>
    </lineage>
</organism>
<dbReference type="PANTHER" id="PTHR43398:SF1">
    <property type="entry name" value="DOLICHOL-PHOSPHATE MANNOSYLTRANSFERASE SUBUNIT 1"/>
    <property type="match status" value="1"/>
</dbReference>
<dbReference type="EC" id="2.4.1.83" evidence="6"/>
<keyword evidence="3 6" id="KW-0808">Transferase</keyword>
<feature type="region of interest" description="Disordered" evidence="4">
    <location>
        <begin position="286"/>
        <end position="316"/>
    </location>
</feature>